<reference evidence="3 4" key="1">
    <citation type="submission" date="2020-05" db="EMBL/GenBank/DDBJ databases">
        <title>Complete genome sequence of of a novel Thermoleptolyngbya strain isolated from hot springs of Ganzi, Sichuan China.</title>
        <authorList>
            <person name="Tang J."/>
            <person name="Daroch M."/>
            <person name="Li L."/>
            <person name="Waleron K."/>
            <person name="Waleron M."/>
            <person name="Waleron M."/>
        </authorList>
    </citation>
    <scope>NUCLEOTIDE SEQUENCE [LARGE SCALE GENOMIC DNA]</scope>
    <source>
        <strain evidence="3 4">PKUAC-SCTA183</strain>
    </source>
</reference>
<dbReference type="InterPro" id="IPR052763">
    <property type="entry name" value="DnaJ_C4"/>
</dbReference>
<evidence type="ECO:0000313" key="4">
    <source>
        <dbReference type="Proteomes" id="UP000505210"/>
    </source>
</evidence>
<dbReference type="InterPro" id="IPR001623">
    <property type="entry name" value="DnaJ_domain"/>
</dbReference>
<dbReference type="PANTHER" id="PTHR44825">
    <property type="match status" value="1"/>
</dbReference>
<feature type="domain" description="J" evidence="2">
    <location>
        <begin position="5"/>
        <end position="69"/>
    </location>
</feature>
<dbReference type="RefSeq" id="WP_172358607.1">
    <property type="nucleotide sequence ID" value="NZ_CP053661.1"/>
</dbReference>
<proteinExistence type="predicted"/>
<dbReference type="PANTHER" id="PTHR44825:SF1">
    <property type="entry name" value="DNAJ HOMOLOG SUBFAMILY C MEMBER 4"/>
    <property type="match status" value="1"/>
</dbReference>
<keyword evidence="4" id="KW-1185">Reference proteome</keyword>
<organism evidence="3 4">
    <name type="scientific">Thermoleptolyngbya sichuanensis A183</name>
    <dbReference type="NCBI Taxonomy" id="2737172"/>
    <lineage>
        <taxon>Bacteria</taxon>
        <taxon>Bacillati</taxon>
        <taxon>Cyanobacteriota</taxon>
        <taxon>Cyanophyceae</taxon>
        <taxon>Oculatellales</taxon>
        <taxon>Oculatellaceae</taxon>
        <taxon>Thermoleptolyngbya</taxon>
        <taxon>Thermoleptolyngbya sichuanensis</taxon>
    </lineage>
</organism>
<dbReference type="KEGG" id="theu:HPC62_22505"/>
<dbReference type="Proteomes" id="UP000505210">
    <property type="component" value="Chromosome"/>
</dbReference>
<dbReference type="PRINTS" id="PR00625">
    <property type="entry name" value="JDOMAIN"/>
</dbReference>
<evidence type="ECO:0000259" key="2">
    <source>
        <dbReference type="PROSITE" id="PS50076"/>
    </source>
</evidence>
<dbReference type="Pfam" id="PF00226">
    <property type="entry name" value="DnaJ"/>
    <property type="match status" value="1"/>
</dbReference>
<accession>A0A6M8BI79</accession>
<evidence type="ECO:0000256" key="1">
    <source>
        <dbReference type="SAM" id="MobiDB-lite"/>
    </source>
</evidence>
<dbReference type="SMART" id="SM00271">
    <property type="entry name" value="DnaJ"/>
    <property type="match status" value="1"/>
</dbReference>
<dbReference type="CDD" id="cd06257">
    <property type="entry name" value="DnaJ"/>
    <property type="match status" value="1"/>
</dbReference>
<dbReference type="Gene3D" id="1.10.287.110">
    <property type="entry name" value="DnaJ domain"/>
    <property type="match status" value="1"/>
</dbReference>
<dbReference type="InterPro" id="IPR036869">
    <property type="entry name" value="J_dom_sf"/>
</dbReference>
<dbReference type="SUPFAM" id="SSF46565">
    <property type="entry name" value="Chaperone J-domain"/>
    <property type="match status" value="1"/>
</dbReference>
<evidence type="ECO:0000313" key="3">
    <source>
        <dbReference type="EMBL" id="QKD84587.1"/>
    </source>
</evidence>
<gene>
    <name evidence="3" type="ORF">HPC62_22505</name>
</gene>
<dbReference type="PROSITE" id="PS50076">
    <property type="entry name" value="DNAJ_2"/>
    <property type="match status" value="1"/>
</dbReference>
<dbReference type="EMBL" id="CP053661">
    <property type="protein sequence ID" value="QKD84587.1"/>
    <property type="molecule type" value="Genomic_DNA"/>
</dbReference>
<name>A0A6M8BI79_9CYAN</name>
<sequence length="241" mass="28056">MQQQDHYKTLDVHQTATQAEIKQSYRRLVKQFHPDHNPELDGHDQIATINAAYEVLGDPQRRRTYDQQLHDAERLKAAGFDVYEESTSSRQQRTAEAQRRYQQRQTGQDDDEQIKQWLHRVYQPINRLLSKILNPLKEQLDDLAYDPFDDELLEAFQAYLDESRDLLHKAQTTFKSMSNPPSTAKVAADLFYCLSQVGDGIDELERFVTSYNEQYLHTGKELFRIAKGLKRDAQAAAKRIG</sequence>
<feature type="region of interest" description="Disordered" evidence="1">
    <location>
        <begin position="83"/>
        <end position="110"/>
    </location>
</feature>
<feature type="compositionally biased region" description="Polar residues" evidence="1">
    <location>
        <begin position="85"/>
        <end position="95"/>
    </location>
</feature>
<protein>
    <submittedName>
        <fullName evidence="3">J domain-containing protein</fullName>
    </submittedName>
</protein>
<dbReference type="AlphaFoldDB" id="A0A6M8BI79"/>